<comment type="caution">
    <text evidence="4">The sequence shown here is derived from an EMBL/GenBank/DDBJ whole genome shotgun (WGS) entry which is preliminary data.</text>
</comment>
<dbReference type="EMBL" id="QVJI01000020">
    <property type="protein sequence ID" value="RFN62394.1"/>
    <property type="molecule type" value="Genomic_DNA"/>
</dbReference>
<protein>
    <recommendedName>
        <fullName evidence="3">Bacteriophage tail tape measure N-terminal domain-containing protein</fullName>
    </recommendedName>
</protein>
<dbReference type="KEGG" id="hix:NTHI723_01866"/>
<reference evidence="4" key="1">
    <citation type="submission" date="2018-08" db="EMBL/GenBank/DDBJ databases">
        <title>Antagonistic pleiotropy in the bifunctional surface protein FadL/P1 during adaptation of Haemophilus influenzae to chronic lung infection associated with COPD.</title>
        <authorList>
            <person name="Moleres J."/>
            <person name="Ehrlich R."/>
        </authorList>
    </citation>
    <scope>NUCLEOTIDE SEQUENCE [LARGE SCALE GENOMIC DNA]</scope>
    <source>
        <strain evidence="4">P668-6062</strain>
    </source>
</reference>
<evidence type="ECO:0000256" key="1">
    <source>
        <dbReference type="SAM" id="MobiDB-lite"/>
    </source>
</evidence>
<evidence type="ECO:0000313" key="4">
    <source>
        <dbReference type="EMBL" id="RFN62394.1"/>
    </source>
</evidence>
<sequence length="792" mass="86002">MDQISNLKIKLEAETAKFTEEINKARNSLNGLGKTTGGINLTKLAIGGLAAAALSAAGALAAMYSSAMAGIELYAETERYLARTEAQLKATGAAVGFTSDELNDFAGSLAMNTLASVDGVRSAMSVMMTYRSVTGETFKTAIKLAQDLAEVYKTDVSSEARNLGRALESPAEAVSLLKRKGIELTETQKDLIQSFVESGEKAKAQEIILHELQKRVGGAGEAAASDTVAGALDTLGQATDELKEAFATSTGITDLYKASINKLAEAFLWLTKVMRGVDTKTHVDTLEKQIDVLEKSKKSLEEKAKSGIYGDGINDALAHTTKELEKARENLAKSRKELDAQEAESRKRQQEANEAKEKHERSERETAGASTLGKIEYKLKSRSEKLTAQYEKDKKALENLVLSEEEIRRRGFDNIDALRQSSLDKLTQSYNKELAELQKSEDKKSAVKSSSKTNDLARLDMAYADELQKITLAHQERIALIGKMAISERDAKERGFASALELRKHYLELENQAYEDAINKQKDKMRRDEYDKTEKVRSFFNDVRGSGNDPYVQNDITRENQLTKAQELYDQQLLSVQQFEEAKALIEDTYRQRKEDLDRQAVSSQLSMASSLFDGLAGLAEVAGGKQSGAYRTLFAISKSFQIAQSMLNLHAAVMKAMNDPTAVTPAQKFANMAAVAAQGAAVLQQIKSVTISGARANGGPVGGGRAYLVGERGPEIFVPGATGQITSNENLNKALGSGGGVNSVVINQTNNFDGNGADNAELARMVAAATKQQVYEVIRNESRPGGMMGGR</sequence>
<dbReference type="RefSeq" id="WP_044365103.1">
    <property type="nucleotide sequence ID" value="NZ_CP007472.1"/>
</dbReference>
<evidence type="ECO:0000259" key="3">
    <source>
        <dbReference type="Pfam" id="PF06791"/>
    </source>
</evidence>
<feature type="region of interest" description="Disordered" evidence="1">
    <location>
        <begin position="329"/>
        <end position="369"/>
    </location>
</feature>
<proteinExistence type="predicted"/>
<gene>
    <name evidence="4" type="ORF">CH627_09540</name>
</gene>
<organism evidence="4">
    <name type="scientific">Haemophilus influenzae</name>
    <dbReference type="NCBI Taxonomy" id="727"/>
    <lineage>
        <taxon>Bacteria</taxon>
        <taxon>Pseudomonadati</taxon>
        <taxon>Pseudomonadota</taxon>
        <taxon>Gammaproteobacteria</taxon>
        <taxon>Pasteurellales</taxon>
        <taxon>Pasteurellaceae</taxon>
        <taxon>Haemophilus</taxon>
    </lineage>
</organism>
<name>A0A3E1QEX6_HAEIF</name>
<dbReference type="AlphaFoldDB" id="A0A3E1QEX6"/>
<keyword evidence="2" id="KW-0812">Transmembrane</keyword>
<keyword evidence="2" id="KW-0472">Membrane</keyword>
<evidence type="ECO:0000256" key="2">
    <source>
        <dbReference type="SAM" id="Phobius"/>
    </source>
</evidence>
<feature type="transmembrane region" description="Helical" evidence="2">
    <location>
        <begin position="44"/>
        <end position="64"/>
    </location>
</feature>
<feature type="compositionally biased region" description="Basic and acidic residues" evidence="1">
    <location>
        <begin position="329"/>
        <end position="366"/>
    </location>
</feature>
<dbReference type="Pfam" id="PF06791">
    <property type="entry name" value="TMP_2"/>
    <property type="match status" value="1"/>
</dbReference>
<accession>A0A3E1QEX6</accession>
<keyword evidence="2" id="KW-1133">Transmembrane helix</keyword>
<dbReference type="InterPro" id="IPR009628">
    <property type="entry name" value="Phage_tape_measure_N"/>
</dbReference>
<feature type="domain" description="Bacteriophage tail tape measure N-terminal" evidence="3">
    <location>
        <begin position="37"/>
        <end position="192"/>
    </location>
</feature>